<evidence type="ECO:0000256" key="5">
    <source>
        <dbReference type="ARBA" id="ARBA00022692"/>
    </source>
</evidence>
<keyword evidence="7 9" id="KW-0472">Membrane</keyword>
<feature type="transmembrane region" description="Helical" evidence="9">
    <location>
        <begin position="352"/>
        <end position="375"/>
    </location>
</feature>
<keyword evidence="6 9" id="KW-1133">Transmembrane helix</keyword>
<evidence type="ECO:0000313" key="10">
    <source>
        <dbReference type="EMBL" id="MDQ2069812.1"/>
    </source>
</evidence>
<dbReference type="Proteomes" id="UP001239019">
    <property type="component" value="Unassembled WGS sequence"/>
</dbReference>
<evidence type="ECO:0000256" key="9">
    <source>
        <dbReference type="SAM" id="Phobius"/>
    </source>
</evidence>
<accession>A0ABU0W783</accession>
<evidence type="ECO:0000256" key="1">
    <source>
        <dbReference type="ARBA" id="ARBA00004651"/>
    </source>
</evidence>
<evidence type="ECO:0000256" key="2">
    <source>
        <dbReference type="ARBA" id="ARBA00005658"/>
    </source>
</evidence>
<feature type="transmembrane region" description="Helical" evidence="9">
    <location>
        <begin position="322"/>
        <end position="340"/>
    </location>
</feature>
<feature type="compositionally biased region" description="Basic and acidic residues" evidence="8">
    <location>
        <begin position="527"/>
        <end position="548"/>
    </location>
</feature>
<dbReference type="RefSeq" id="WP_306728307.1">
    <property type="nucleotide sequence ID" value="NZ_JAVDDT010000004.1"/>
</dbReference>
<keyword evidence="11" id="KW-1185">Reference proteome</keyword>
<evidence type="ECO:0000256" key="7">
    <source>
        <dbReference type="ARBA" id="ARBA00023136"/>
    </source>
</evidence>
<dbReference type="InterPro" id="IPR000060">
    <property type="entry name" value="BCCT_transptr"/>
</dbReference>
<feature type="transmembrane region" description="Helical" evidence="9">
    <location>
        <begin position="237"/>
        <end position="255"/>
    </location>
</feature>
<feature type="region of interest" description="Disordered" evidence="8">
    <location>
        <begin position="518"/>
        <end position="548"/>
    </location>
</feature>
<feature type="transmembrane region" description="Helical" evidence="9">
    <location>
        <begin position="12"/>
        <end position="33"/>
    </location>
</feature>
<evidence type="ECO:0000313" key="11">
    <source>
        <dbReference type="Proteomes" id="UP001239019"/>
    </source>
</evidence>
<reference evidence="10 11" key="1">
    <citation type="submission" date="2023-08" db="EMBL/GenBank/DDBJ databases">
        <title>Whole-genome sequencing of halo(alkali)philic microorganisms from hypersaline lakes.</title>
        <authorList>
            <person name="Sorokin D.Y."/>
            <person name="Abbas B."/>
            <person name="Merkel A.Y."/>
        </authorList>
    </citation>
    <scope>NUCLEOTIDE SEQUENCE [LARGE SCALE GENOMIC DNA]</scope>
    <source>
        <strain evidence="10 11">AB-CW4</strain>
    </source>
</reference>
<comment type="caution">
    <text evidence="10">The sequence shown here is derived from an EMBL/GenBank/DDBJ whole genome shotgun (WGS) entry which is preliminary data.</text>
</comment>
<name>A0ABU0W783_9GAMM</name>
<comment type="similarity">
    <text evidence="2">Belongs to the BCCT transporter (TC 2.A.15) family.</text>
</comment>
<dbReference type="NCBIfam" id="TIGR00842">
    <property type="entry name" value="bcct"/>
    <property type="match status" value="1"/>
</dbReference>
<feature type="transmembrane region" description="Helical" evidence="9">
    <location>
        <begin position="475"/>
        <end position="498"/>
    </location>
</feature>
<evidence type="ECO:0000256" key="4">
    <source>
        <dbReference type="ARBA" id="ARBA00022475"/>
    </source>
</evidence>
<feature type="transmembrane region" description="Helical" evidence="9">
    <location>
        <begin position="94"/>
        <end position="115"/>
    </location>
</feature>
<dbReference type="PANTHER" id="PTHR30047">
    <property type="entry name" value="HIGH-AFFINITY CHOLINE TRANSPORT PROTEIN-RELATED"/>
    <property type="match status" value="1"/>
</dbReference>
<dbReference type="Pfam" id="PF02028">
    <property type="entry name" value="BCCT"/>
    <property type="match status" value="1"/>
</dbReference>
<proteinExistence type="inferred from homology"/>
<feature type="transmembrane region" description="Helical" evidence="9">
    <location>
        <begin position="449"/>
        <end position="469"/>
    </location>
</feature>
<protein>
    <submittedName>
        <fullName evidence="10">BCCT family transporter</fullName>
    </submittedName>
</protein>
<feature type="transmembrane region" description="Helical" evidence="9">
    <location>
        <begin position="412"/>
        <end position="437"/>
    </location>
</feature>
<dbReference type="EMBL" id="JAVDDT010000004">
    <property type="protein sequence ID" value="MDQ2069812.1"/>
    <property type="molecule type" value="Genomic_DNA"/>
</dbReference>
<evidence type="ECO:0000256" key="3">
    <source>
        <dbReference type="ARBA" id="ARBA00022448"/>
    </source>
</evidence>
<feature type="transmembrane region" description="Helical" evidence="9">
    <location>
        <begin position="267"/>
        <end position="286"/>
    </location>
</feature>
<feature type="transmembrane region" description="Helical" evidence="9">
    <location>
        <begin position="53"/>
        <end position="73"/>
    </location>
</feature>
<gene>
    <name evidence="10" type="ORF">RBH19_08000</name>
</gene>
<feature type="transmembrane region" description="Helical" evidence="9">
    <location>
        <begin position="148"/>
        <end position="168"/>
    </location>
</feature>
<dbReference type="PANTHER" id="PTHR30047:SF7">
    <property type="entry name" value="HIGH-AFFINITY CHOLINE TRANSPORT PROTEIN"/>
    <property type="match status" value="1"/>
</dbReference>
<organism evidence="10 11">
    <name type="scientific">Natronospira bacteriovora</name>
    <dbReference type="NCBI Taxonomy" id="3069753"/>
    <lineage>
        <taxon>Bacteria</taxon>
        <taxon>Pseudomonadati</taxon>
        <taxon>Pseudomonadota</taxon>
        <taxon>Gammaproteobacteria</taxon>
        <taxon>Natronospirales</taxon>
        <taxon>Natronospiraceae</taxon>
        <taxon>Natronospira</taxon>
    </lineage>
</organism>
<comment type="subcellular location">
    <subcellularLocation>
        <location evidence="1">Cell membrane</location>
        <topology evidence="1">Multi-pass membrane protein</topology>
    </subcellularLocation>
</comment>
<feature type="transmembrane region" description="Helical" evidence="9">
    <location>
        <begin position="194"/>
        <end position="217"/>
    </location>
</feature>
<sequence length="548" mass="60139">MLKRLEQRLKLKMIPAVFYTSAALAIVFVAIAAPFNEPVAAFFADVTGWISTYLGWFYILSVTGLLAFLIWVAMSRYGTIRLGGDDARPEYSTLAWFTMLFAAGIGTILMFWGVAEPMTRLANPPLAEIEPGSQEAARLAMSISLYHFGLHTWTIFTLPALAIGYFSYRHGLPMRISSIFYPVFGERVHGPIGWTIDIIALLGTLFGVAVSVSLGTLQLNSGLNYLVGLPTTHLSETLIIAVVTGLAVISVALGLDRGIRRLSQFNIAIAVLLLVFIWVVGPTLFITKGLVENVGNYLSDLPWLAFWTETFQETDWQRGATVFYWAWTISWAPYVGIFIARISRGRTIRQFVLGALGAPTLFTVLWFSTFGLAALNLEFERGVALASQVQEDVPVALFSFLEQYPLATLSSLASVVIIIIFLTTSADSAALVVDLLSRRDDQPSQTHQRVFWTILLGGVAATLLLGGGLDALQNVIITLGLPFCALLVFMAVSLSRALHADYLGYSLKDLAGGRAPDMNIMGEAPSGEDKGTEPFMEDRREQEEKPRE</sequence>
<keyword evidence="5 9" id="KW-0812">Transmembrane</keyword>
<evidence type="ECO:0000256" key="8">
    <source>
        <dbReference type="SAM" id="MobiDB-lite"/>
    </source>
</evidence>
<keyword evidence="4" id="KW-1003">Cell membrane</keyword>
<evidence type="ECO:0000256" key="6">
    <source>
        <dbReference type="ARBA" id="ARBA00022989"/>
    </source>
</evidence>
<keyword evidence="3" id="KW-0813">Transport</keyword>